<comment type="caution">
    <text evidence="2">The sequence shown here is derived from an EMBL/GenBank/DDBJ whole genome shotgun (WGS) entry which is preliminary data.</text>
</comment>
<name>A0ABW0YM25_9BACI</name>
<sequence>MKRKAGVSIAIFVSLFSLAFALNSYTSRPFPSMPPESNENEYEIFQAETPMTDARPEPFLPREYIRIYQGIENEQSS</sequence>
<protein>
    <submittedName>
        <fullName evidence="2">Uncharacterized protein</fullName>
    </submittedName>
</protein>
<feature type="signal peptide" evidence="1">
    <location>
        <begin position="1"/>
        <end position="19"/>
    </location>
</feature>
<dbReference type="EMBL" id="JBHSOZ010000005">
    <property type="protein sequence ID" value="MFC5713469.1"/>
    <property type="molecule type" value="Genomic_DNA"/>
</dbReference>
<evidence type="ECO:0000313" key="2">
    <source>
        <dbReference type="EMBL" id="MFC5713469.1"/>
    </source>
</evidence>
<feature type="chain" id="PRO_5045731952" evidence="1">
    <location>
        <begin position="20"/>
        <end position="77"/>
    </location>
</feature>
<dbReference type="RefSeq" id="WP_385941320.1">
    <property type="nucleotide sequence ID" value="NZ_JBHSOZ010000005.1"/>
</dbReference>
<organism evidence="2 3">
    <name type="scientific">Thalassorhabdus alkalitolerans</name>
    <dbReference type="NCBI Taxonomy" id="2282697"/>
    <lineage>
        <taxon>Bacteria</taxon>
        <taxon>Bacillati</taxon>
        <taxon>Bacillota</taxon>
        <taxon>Bacilli</taxon>
        <taxon>Bacillales</taxon>
        <taxon>Bacillaceae</taxon>
        <taxon>Thalassorhabdus</taxon>
    </lineage>
</organism>
<accession>A0ABW0YM25</accession>
<keyword evidence="3" id="KW-1185">Reference proteome</keyword>
<gene>
    <name evidence="2" type="ORF">ACFPU1_11800</name>
</gene>
<evidence type="ECO:0000313" key="3">
    <source>
        <dbReference type="Proteomes" id="UP001596142"/>
    </source>
</evidence>
<dbReference type="Proteomes" id="UP001596142">
    <property type="component" value="Unassembled WGS sequence"/>
</dbReference>
<keyword evidence="1" id="KW-0732">Signal</keyword>
<reference evidence="3" key="1">
    <citation type="journal article" date="2019" name="Int. J. Syst. Evol. Microbiol.">
        <title>The Global Catalogue of Microorganisms (GCM) 10K type strain sequencing project: providing services to taxonomists for standard genome sequencing and annotation.</title>
        <authorList>
            <consortium name="The Broad Institute Genomics Platform"/>
            <consortium name="The Broad Institute Genome Sequencing Center for Infectious Disease"/>
            <person name="Wu L."/>
            <person name="Ma J."/>
        </authorList>
    </citation>
    <scope>NUCLEOTIDE SEQUENCE [LARGE SCALE GENOMIC DNA]</scope>
    <source>
        <strain evidence="3">CECT 7184</strain>
    </source>
</reference>
<evidence type="ECO:0000256" key="1">
    <source>
        <dbReference type="SAM" id="SignalP"/>
    </source>
</evidence>
<proteinExistence type="predicted"/>